<dbReference type="OrthoDB" id="10657576at2759"/>
<keyword evidence="1" id="KW-0812">Transmembrane</keyword>
<feature type="transmembrane region" description="Helical" evidence="1">
    <location>
        <begin position="116"/>
        <end position="138"/>
    </location>
</feature>
<evidence type="ECO:0000256" key="1">
    <source>
        <dbReference type="SAM" id="Phobius"/>
    </source>
</evidence>
<evidence type="ECO:0000313" key="2">
    <source>
        <dbReference type="EMBL" id="KAJ8355030.1"/>
    </source>
</evidence>
<dbReference type="Proteomes" id="UP001152622">
    <property type="component" value="Chromosome 7"/>
</dbReference>
<dbReference type="PROSITE" id="PS51257">
    <property type="entry name" value="PROKAR_LIPOPROTEIN"/>
    <property type="match status" value="1"/>
</dbReference>
<keyword evidence="1" id="KW-0472">Membrane</keyword>
<keyword evidence="1" id="KW-1133">Transmembrane helix</keyword>
<gene>
    <name evidence="2" type="ORF">SKAU_G00225970</name>
</gene>
<organism evidence="2 3">
    <name type="scientific">Synaphobranchus kaupii</name>
    <name type="common">Kaup's arrowtooth eel</name>
    <dbReference type="NCBI Taxonomy" id="118154"/>
    <lineage>
        <taxon>Eukaryota</taxon>
        <taxon>Metazoa</taxon>
        <taxon>Chordata</taxon>
        <taxon>Craniata</taxon>
        <taxon>Vertebrata</taxon>
        <taxon>Euteleostomi</taxon>
        <taxon>Actinopterygii</taxon>
        <taxon>Neopterygii</taxon>
        <taxon>Teleostei</taxon>
        <taxon>Anguilliformes</taxon>
        <taxon>Synaphobranchidae</taxon>
        <taxon>Synaphobranchus</taxon>
    </lineage>
</organism>
<evidence type="ECO:0000313" key="3">
    <source>
        <dbReference type="Proteomes" id="UP001152622"/>
    </source>
</evidence>
<name>A0A9Q1FBW4_SYNKA</name>
<dbReference type="AlphaFoldDB" id="A0A9Q1FBW4"/>
<proteinExistence type="predicted"/>
<dbReference type="EMBL" id="JAINUF010000007">
    <property type="protein sequence ID" value="KAJ8355030.1"/>
    <property type="molecule type" value="Genomic_DNA"/>
</dbReference>
<accession>A0A9Q1FBW4</accession>
<comment type="caution">
    <text evidence="2">The sequence shown here is derived from an EMBL/GenBank/DDBJ whole genome shotgun (WGS) entry which is preliminary data.</text>
</comment>
<protein>
    <submittedName>
        <fullName evidence="2">Uncharacterized protein</fullName>
    </submittedName>
</protein>
<sequence>MVPVLVKPLTVVVSVIARGVTTAGYISVSCRAVSTVRAMSWRLYRDTQDTPLRTEVLDGNRYHFTVTGRELIQGEAPAELYTDVPLSCEYTVRDTPHPTERSNSVTVRVYQSAGLLWRHILSALVFLAAIGLLIEHFISHTPITGLRLNHPPFINQ</sequence>
<reference evidence="2" key="1">
    <citation type="journal article" date="2023" name="Science">
        <title>Genome structures resolve the early diversification of teleost fishes.</title>
        <authorList>
            <person name="Parey E."/>
            <person name="Louis A."/>
            <person name="Montfort J."/>
            <person name="Bouchez O."/>
            <person name="Roques C."/>
            <person name="Iampietro C."/>
            <person name="Lluch J."/>
            <person name="Castinel A."/>
            <person name="Donnadieu C."/>
            <person name="Desvignes T."/>
            <person name="Floi Bucao C."/>
            <person name="Jouanno E."/>
            <person name="Wen M."/>
            <person name="Mejri S."/>
            <person name="Dirks R."/>
            <person name="Jansen H."/>
            <person name="Henkel C."/>
            <person name="Chen W.J."/>
            <person name="Zahm M."/>
            <person name="Cabau C."/>
            <person name="Klopp C."/>
            <person name="Thompson A.W."/>
            <person name="Robinson-Rechavi M."/>
            <person name="Braasch I."/>
            <person name="Lecointre G."/>
            <person name="Bobe J."/>
            <person name="Postlethwait J.H."/>
            <person name="Berthelot C."/>
            <person name="Roest Crollius H."/>
            <person name="Guiguen Y."/>
        </authorList>
    </citation>
    <scope>NUCLEOTIDE SEQUENCE</scope>
    <source>
        <strain evidence="2">WJC10195</strain>
    </source>
</reference>
<keyword evidence="3" id="KW-1185">Reference proteome</keyword>